<proteinExistence type="inferred from homology"/>
<evidence type="ECO:0000256" key="1">
    <source>
        <dbReference type="ARBA" id="ARBA00004429"/>
    </source>
</evidence>
<evidence type="ECO:0000256" key="4">
    <source>
        <dbReference type="ARBA" id="ARBA00022519"/>
    </source>
</evidence>
<dbReference type="OrthoDB" id="9794346at2"/>
<evidence type="ECO:0000256" key="7">
    <source>
        <dbReference type="ARBA" id="ARBA00023136"/>
    </source>
</evidence>
<feature type="domain" description="Tripartite ATP-independent periplasmic transporters DctQ component" evidence="10">
    <location>
        <begin position="30"/>
        <end position="162"/>
    </location>
</feature>
<evidence type="ECO:0000256" key="6">
    <source>
        <dbReference type="ARBA" id="ARBA00022989"/>
    </source>
</evidence>
<evidence type="ECO:0000256" key="3">
    <source>
        <dbReference type="ARBA" id="ARBA00022475"/>
    </source>
</evidence>
<dbReference type="Pfam" id="PF04290">
    <property type="entry name" value="DctQ"/>
    <property type="match status" value="1"/>
</dbReference>
<gene>
    <name evidence="11" type="ORF">DI396_15410</name>
</gene>
<dbReference type="PANTHER" id="PTHR35011:SF4">
    <property type="entry name" value="SLL1102 PROTEIN"/>
    <property type="match status" value="1"/>
</dbReference>
<evidence type="ECO:0000259" key="10">
    <source>
        <dbReference type="Pfam" id="PF04290"/>
    </source>
</evidence>
<dbReference type="Proteomes" id="UP000248012">
    <property type="component" value="Unassembled WGS sequence"/>
</dbReference>
<feature type="transmembrane region" description="Helical" evidence="9">
    <location>
        <begin position="53"/>
        <end position="71"/>
    </location>
</feature>
<feature type="transmembrane region" description="Helical" evidence="9">
    <location>
        <begin position="133"/>
        <end position="159"/>
    </location>
</feature>
<keyword evidence="7 9" id="KW-0472">Membrane</keyword>
<dbReference type="GO" id="GO:0005886">
    <property type="term" value="C:plasma membrane"/>
    <property type="evidence" value="ECO:0007669"/>
    <property type="project" value="UniProtKB-SubCell"/>
</dbReference>
<organism evidence="11 12">
    <name type="scientific">Litorivita pollutaquae</name>
    <dbReference type="NCBI Taxonomy" id="2200892"/>
    <lineage>
        <taxon>Bacteria</taxon>
        <taxon>Pseudomonadati</taxon>
        <taxon>Pseudomonadota</taxon>
        <taxon>Alphaproteobacteria</taxon>
        <taxon>Rhodobacterales</taxon>
        <taxon>Paracoccaceae</taxon>
        <taxon>Litorivita</taxon>
    </lineage>
</organism>
<dbReference type="InterPro" id="IPR007387">
    <property type="entry name" value="TRAP_DctQ"/>
</dbReference>
<accession>A0A2V4NK40</accession>
<evidence type="ECO:0000313" key="12">
    <source>
        <dbReference type="Proteomes" id="UP000248012"/>
    </source>
</evidence>
<reference evidence="11 12" key="1">
    <citation type="submission" date="2018-05" db="EMBL/GenBank/DDBJ databases">
        <title>Oceanovita maritima gen. nov., sp. nov., a marine bacterium in the family Rhodobacteraceae isolated from surface seawater of Lundu port Xiamen, China.</title>
        <authorList>
            <person name="Hetharua B.H."/>
            <person name="Min D."/>
            <person name="Liao H."/>
            <person name="Tian Y."/>
        </authorList>
    </citation>
    <scope>NUCLEOTIDE SEQUENCE [LARGE SCALE GENOMIC DNA]</scope>
    <source>
        <strain evidence="11 12">FSX-11</strain>
    </source>
</reference>
<keyword evidence="6 9" id="KW-1133">Transmembrane helix</keyword>
<dbReference type="InterPro" id="IPR055348">
    <property type="entry name" value="DctQ"/>
</dbReference>
<feature type="transmembrane region" description="Helical" evidence="9">
    <location>
        <begin position="21"/>
        <end position="38"/>
    </location>
</feature>
<comment type="caution">
    <text evidence="11">The sequence shown here is derived from an EMBL/GenBank/DDBJ whole genome shotgun (WGS) entry which is preliminary data.</text>
</comment>
<protein>
    <recommendedName>
        <fullName evidence="9">TRAP transporter small permease protein</fullName>
    </recommendedName>
</protein>
<dbReference type="GO" id="GO:0022857">
    <property type="term" value="F:transmembrane transporter activity"/>
    <property type="evidence" value="ECO:0007669"/>
    <property type="project" value="UniProtKB-UniRule"/>
</dbReference>
<evidence type="ECO:0000256" key="8">
    <source>
        <dbReference type="ARBA" id="ARBA00038436"/>
    </source>
</evidence>
<evidence type="ECO:0000256" key="9">
    <source>
        <dbReference type="RuleBase" id="RU369079"/>
    </source>
</evidence>
<dbReference type="PANTHER" id="PTHR35011">
    <property type="entry name" value="2,3-DIKETO-L-GULONATE TRAP TRANSPORTER SMALL PERMEASE PROTEIN YIAM"/>
    <property type="match status" value="1"/>
</dbReference>
<name>A0A2V4NK40_9RHOB</name>
<comment type="subunit">
    <text evidence="9">The complex comprises the extracytoplasmic solute receptor protein and the two transmembrane proteins.</text>
</comment>
<feature type="transmembrane region" description="Helical" evidence="9">
    <location>
        <begin position="92"/>
        <end position="113"/>
    </location>
</feature>
<evidence type="ECO:0000256" key="2">
    <source>
        <dbReference type="ARBA" id="ARBA00022448"/>
    </source>
</evidence>
<comment type="function">
    <text evidence="9">Part of the tripartite ATP-independent periplasmic (TRAP) transport system.</text>
</comment>
<keyword evidence="5 9" id="KW-0812">Transmembrane</keyword>
<keyword evidence="4 9" id="KW-0997">Cell inner membrane</keyword>
<comment type="similarity">
    <text evidence="8 9">Belongs to the TRAP transporter small permease family.</text>
</comment>
<keyword evidence="3" id="KW-1003">Cell membrane</keyword>
<dbReference type="EMBL" id="QFVT01000013">
    <property type="protein sequence ID" value="PYC46527.1"/>
    <property type="molecule type" value="Genomic_DNA"/>
</dbReference>
<dbReference type="AlphaFoldDB" id="A0A2V4NK40"/>
<evidence type="ECO:0000313" key="11">
    <source>
        <dbReference type="EMBL" id="PYC46527.1"/>
    </source>
</evidence>
<keyword evidence="12" id="KW-1185">Reference proteome</keyword>
<sequence length="183" mass="21420">MGYLSILMRAINRLNIIVGHIFSWLAVGVFVVCFWVVIERYFFGNTRLWMQDLYIWLNGVMFTSVAAFALFRNDHVRVDIFFRTASVRRKAIMDMIGVCLFLLPFMYIVWVYSFPNVSRSWQRFEPSSNVGGMPGLFVLRTFILVFAGLVALQGVSMLIRSILILARREDLIPDNFRYKYETE</sequence>
<comment type="subcellular location">
    <subcellularLocation>
        <location evidence="1 9">Cell inner membrane</location>
        <topology evidence="1 9">Multi-pass membrane protein</topology>
    </subcellularLocation>
</comment>
<keyword evidence="2 9" id="KW-0813">Transport</keyword>
<evidence type="ECO:0000256" key="5">
    <source>
        <dbReference type="ARBA" id="ARBA00022692"/>
    </source>
</evidence>